<keyword evidence="8" id="KW-0408">Iron</keyword>
<dbReference type="InterPro" id="IPR050093">
    <property type="entry name" value="ABC_SmlMolc_Importer"/>
</dbReference>
<keyword evidence="2" id="KW-1003">Cell membrane</keyword>
<evidence type="ECO:0000256" key="3">
    <source>
        <dbReference type="ARBA" id="ARBA00022496"/>
    </source>
</evidence>
<dbReference type="EMBL" id="JAVDUJ010000001">
    <property type="protein sequence ID" value="MDR6939878.1"/>
    <property type="molecule type" value="Genomic_DNA"/>
</dbReference>
<feature type="domain" description="ABC transporter" evidence="11">
    <location>
        <begin position="1"/>
        <end position="231"/>
    </location>
</feature>
<dbReference type="Gene3D" id="3.40.50.300">
    <property type="entry name" value="P-loop containing nucleotide triphosphate hydrolases"/>
    <property type="match status" value="1"/>
</dbReference>
<keyword evidence="5" id="KW-0547">Nucleotide-binding</keyword>
<evidence type="ECO:0000256" key="9">
    <source>
        <dbReference type="ARBA" id="ARBA00023065"/>
    </source>
</evidence>
<dbReference type="RefSeq" id="WP_309956906.1">
    <property type="nucleotide sequence ID" value="NZ_JAVDUJ010000001.1"/>
</dbReference>
<evidence type="ECO:0000256" key="6">
    <source>
        <dbReference type="ARBA" id="ARBA00022840"/>
    </source>
</evidence>
<dbReference type="InterPro" id="IPR003439">
    <property type="entry name" value="ABC_transporter-like_ATP-bd"/>
</dbReference>
<evidence type="ECO:0000259" key="11">
    <source>
        <dbReference type="PROSITE" id="PS50893"/>
    </source>
</evidence>
<keyword evidence="6" id="KW-0067">ATP-binding</keyword>
<keyword evidence="1" id="KW-0813">Transport</keyword>
<evidence type="ECO:0000256" key="1">
    <source>
        <dbReference type="ARBA" id="ARBA00022448"/>
    </source>
</evidence>
<gene>
    <name evidence="12" type="ORF">J2S36_001421</name>
</gene>
<dbReference type="PROSITE" id="PS00211">
    <property type="entry name" value="ABC_TRANSPORTER_1"/>
    <property type="match status" value="1"/>
</dbReference>
<dbReference type="PANTHER" id="PTHR42781:SF5">
    <property type="entry name" value="PUTRESCINE TRANSPORT ATP-BINDING PROTEIN POTG"/>
    <property type="match status" value="1"/>
</dbReference>
<evidence type="ECO:0000256" key="10">
    <source>
        <dbReference type="ARBA" id="ARBA00023136"/>
    </source>
</evidence>
<organism evidence="12 13">
    <name type="scientific">Arcanobacterium hippocoleae</name>
    <dbReference type="NCBI Taxonomy" id="149017"/>
    <lineage>
        <taxon>Bacteria</taxon>
        <taxon>Bacillati</taxon>
        <taxon>Actinomycetota</taxon>
        <taxon>Actinomycetes</taxon>
        <taxon>Actinomycetales</taxon>
        <taxon>Actinomycetaceae</taxon>
        <taxon>Arcanobacterium</taxon>
    </lineage>
</organism>
<evidence type="ECO:0000256" key="4">
    <source>
        <dbReference type="ARBA" id="ARBA00022519"/>
    </source>
</evidence>
<dbReference type="SMART" id="SM00382">
    <property type="entry name" value="AAA"/>
    <property type="match status" value="1"/>
</dbReference>
<accession>A0ABU1T3C3</accession>
<evidence type="ECO:0000256" key="5">
    <source>
        <dbReference type="ARBA" id="ARBA00022741"/>
    </source>
</evidence>
<dbReference type="Pfam" id="PF00005">
    <property type="entry name" value="ABC_tran"/>
    <property type="match status" value="1"/>
</dbReference>
<evidence type="ECO:0000256" key="2">
    <source>
        <dbReference type="ARBA" id="ARBA00022475"/>
    </source>
</evidence>
<evidence type="ECO:0000256" key="8">
    <source>
        <dbReference type="ARBA" id="ARBA00023004"/>
    </source>
</evidence>
<evidence type="ECO:0000256" key="7">
    <source>
        <dbReference type="ARBA" id="ARBA00022967"/>
    </source>
</evidence>
<name>A0ABU1T3C3_9ACTO</name>
<keyword evidence="9" id="KW-0406">Ion transport</keyword>
<keyword evidence="4" id="KW-0997">Cell inner membrane</keyword>
<dbReference type="Proteomes" id="UP001266099">
    <property type="component" value="Unassembled WGS sequence"/>
</dbReference>
<dbReference type="InterPro" id="IPR003593">
    <property type="entry name" value="AAA+_ATPase"/>
</dbReference>
<keyword evidence="3" id="KW-0410">Iron transport</keyword>
<keyword evidence="13" id="KW-1185">Reference proteome</keyword>
<keyword evidence="7" id="KW-1278">Translocase</keyword>
<dbReference type="PANTHER" id="PTHR42781">
    <property type="entry name" value="SPERMIDINE/PUTRESCINE IMPORT ATP-BINDING PROTEIN POTA"/>
    <property type="match status" value="1"/>
</dbReference>
<proteinExistence type="predicted"/>
<evidence type="ECO:0000313" key="12">
    <source>
        <dbReference type="EMBL" id="MDR6939878.1"/>
    </source>
</evidence>
<dbReference type="SUPFAM" id="SSF52540">
    <property type="entry name" value="P-loop containing nucleoside triphosphate hydrolases"/>
    <property type="match status" value="1"/>
</dbReference>
<dbReference type="InterPro" id="IPR015853">
    <property type="entry name" value="ABC_transpr_FbpC"/>
</dbReference>
<dbReference type="InterPro" id="IPR017871">
    <property type="entry name" value="ABC_transporter-like_CS"/>
</dbReference>
<sequence>MSLHISGLNVRYRTRILHDISLQIADGEVLAIIGPSGSGKTTFLHAIAGLTQIETGKISVNGINITQLRTDRRRVGLAFQNPALFDMTVKENIEFGIDDPDIPALRRAQLADITMSALNIIDLAQRHVRTLSGGQAQRVALARTLAAEPQILLLDEPMAHLEAAVQQNIHADLLAQIKRHQIPTIYVTHDLADACAVADRIAVMDQGQIVQIGTAEELFFRPNSPVVAQMLGVANIFSVQAEKSPHALGKEADIGVQDGAKVSISLGRTTILVSCAKSFTGAGIVFFTPNNVILRHSKSRSVFGLTGKVLRRSFARSHYIYWLETEFGTVISWQLTQYPPGAYVDLDFQAGWAIPAAAEPQTLVD</sequence>
<comment type="caution">
    <text evidence="12">The sequence shown here is derived from an EMBL/GenBank/DDBJ whole genome shotgun (WGS) entry which is preliminary data.</text>
</comment>
<dbReference type="PROSITE" id="PS50893">
    <property type="entry name" value="ABC_TRANSPORTER_2"/>
    <property type="match status" value="1"/>
</dbReference>
<protein>
    <submittedName>
        <fullName evidence="12">ABC-type Fe3+/spermidine/putrescine transport system ATPase subunit</fullName>
    </submittedName>
</protein>
<dbReference type="InterPro" id="IPR027417">
    <property type="entry name" value="P-loop_NTPase"/>
</dbReference>
<dbReference type="CDD" id="cd03259">
    <property type="entry name" value="ABC_Carb_Solutes_like"/>
    <property type="match status" value="1"/>
</dbReference>
<keyword evidence="10" id="KW-0472">Membrane</keyword>
<evidence type="ECO:0000313" key="13">
    <source>
        <dbReference type="Proteomes" id="UP001266099"/>
    </source>
</evidence>
<reference evidence="12 13" key="1">
    <citation type="submission" date="2023-07" db="EMBL/GenBank/DDBJ databases">
        <title>Sequencing the genomes of 1000 actinobacteria strains.</title>
        <authorList>
            <person name="Klenk H.-P."/>
        </authorList>
    </citation>
    <scope>NUCLEOTIDE SEQUENCE [LARGE SCALE GENOMIC DNA]</scope>
    <source>
        <strain evidence="12 13">DSM 15539</strain>
    </source>
</reference>